<comment type="similarity">
    <text evidence="1">Belongs to the ROK (NagC/XylR) family.</text>
</comment>
<keyword evidence="3" id="KW-1185">Reference proteome</keyword>
<accession>A0ABY1QUW9</accession>
<evidence type="ECO:0000313" key="2">
    <source>
        <dbReference type="EMBL" id="SMP78535.1"/>
    </source>
</evidence>
<dbReference type="InterPro" id="IPR043129">
    <property type="entry name" value="ATPase_NBD"/>
</dbReference>
<gene>
    <name evidence="2" type="ORF">SAMN06295970_12913</name>
</gene>
<dbReference type="Pfam" id="PF00480">
    <property type="entry name" value="ROK"/>
    <property type="match status" value="1"/>
</dbReference>
<sequence length="332" mass="35059">METNAMNQSLLGALDIGGTKIAASVANADGPLARVTAPTPKSGPPDTVARTCIELLHAACDQAGVPREALHAVGVSSAGPFAQVDGMLGLASPNICGGQSQSHDLPNDWVVIPLERPLKAQFSRVAIENDCVSALVAERTFGAVRDEPDCVYVTWSTGIGFGFCVDGHVLHGKHGNTGHAGHMLMSDTSDAVCGCGNQGDLEALISGRNLANRLGQSTADVFDAARDGEGNARAIAEDAARWFGRGLYNVAVALDTRMFVVGGSVWQHHGDWLLPMVEKELHSRMHALTDGVTIVPAGLGSLVADIGAFAQVMPPEWVRTWRETEPWTPRDQ</sequence>
<evidence type="ECO:0000313" key="3">
    <source>
        <dbReference type="Proteomes" id="UP001158049"/>
    </source>
</evidence>
<organism evidence="2 3">
    <name type="scientific">Noviherbaspirillum suwonense</name>
    <dbReference type="NCBI Taxonomy" id="1224511"/>
    <lineage>
        <taxon>Bacteria</taxon>
        <taxon>Pseudomonadati</taxon>
        <taxon>Pseudomonadota</taxon>
        <taxon>Betaproteobacteria</taxon>
        <taxon>Burkholderiales</taxon>
        <taxon>Oxalobacteraceae</taxon>
        <taxon>Noviherbaspirillum</taxon>
    </lineage>
</organism>
<dbReference type="RefSeq" id="WP_283445119.1">
    <property type="nucleotide sequence ID" value="NZ_FXUL01000029.1"/>
</dbReference>
<dbReference type="InterPro" id="IPR000600">
    <property type="entry name" value="ROK"/>
</dbReference>
<dbReference type="PANTHER" id="PTHR18964">
    <property type="entry name" value="ROK (REPRESSOR, ORF, KINASE) FAMILY"/>
    <property type="match status" value="1"/>
</dbReference>
<evidence type="ECO:0000256" key="1">
    <source>
        <dbReference type="ARBA" id="ARBA00006479"/>
    </source>
</evidence>
<protein>
    <submittedName>
        <fullName evidence="2">Glucokinase</fullName>
    </submittedName>
</protein>
<dbReference type="PANTHER" id="PTHR18964:SF149">
    <property type="entry name" value="BIFUNCTIONAL UDP-N-ACETYLGLUCOSAMINE 2-EPIMERASE_N-ACETYLMANNOSAMINE KINASE"/>
    <property type="match status" value="1"/>
</dbReference>
<dbReference type="Gene3D" id="3.30.420.40">
    <property type="match status" value="2"/>
</dbReference>
<dbReference type="SUPFAM" id="SSF53067">
    <property type="entry name" value="Actin-like ATPase domain"/>
    <property type="match status" value="1"/>
</dbReference>
<dbReference type="EMBL" id="FXUL01000029">
    <property type="protein sequence ID" value="SMP78535.1"/>
    <property type="molecule type" value="Genomic_DNA"/>
</dbReference>
<name>A0ABY1QUW9_9BURK</name>
<reference evidence="2 3" key="1">
    <citation type="submission" date="2017-05" db="EMBL/GenBank/DDBJ databases">
        <authorList>
            <person name="Varghese N."/>
            <person name="Submissions S."/>
        </authorList>
    </citation>
    <scope>NUCLEOTIDE SEQUENCE [LARGE SCALE GENOMIC DNA]</scope>
    <source>
        <strain evidence="2 3">DSM 26001</strain>
    </source>
</reference>
<dbReference type="Proteomes" id="UP001158049">
    <property type="component" value="Unassembled WGS sequence"/>
</dbReference>
<proteinExistence type="inferred from homology"/>
<comment type="caution">
    <text evidence="2">The sequence shown here is derived from an EMBL/GenBank/DDBJ whole genome shotgun (WGS) entry which is preliminary data.</text>
</comment>